<reference evidence="3" key="1">
    <citation type="journal article" date="2014" name="Int. J. Syst. Evol. Microbiol.">
        <title>Complete genome sequence of Corynebacterium casei LMG S-19264T (=DSM 44701T), isolated from a smear-ripened cheese.</title>
        <authorList>
            <consortium name="US DOE Joint Genome Institute (JGI-PGF)"/>
            <person name="Walter F."/>
            <person name="Albersmeier A."/>
            <person name="Kalinowski J."/>
            <person name="Ruckert C."/>
        </authorList>
    </citation>
    <scope>NUCLEOTIDE SEQUENCE</scope>
    <source>
        <strain evidence="3">CGMCC 4.7430</strain>
    </source>
</reference>
<proteinExistence type="predicted"/>
<feature type="transmembrane region" description="Helical" evidence="2">
    <location>
        <begin position="12"/>
        <end position="31"/>
    </location>
</feature>
<sequence length="302" mass="31524">MPCWYEYDANVLVILAIAALAILICVVLVSLGKGGELTEFPPDVPPLNLPEAGQLTAVDLMALELPVNVVGYHTQSVDESLRRAATAISARDTRIAVLEQRVSELLSRRLYARQEVYAAPGGGPRTDHEPEAPAAPRDLPEEGDSPTESGEHLPQAVDGNADHAPATWGEVDSPAASGDRRPRAVDGDTDHAPATWGEVGSPPESGDRLPQAVDGDPEQAPVRWGDRAPATEEAAADQDGDAKTAAPGAETTAPGAETTAPGAETTAGTDAGRTGEPEIEREGERDGEPARVAHGKASDERP</sequence>
<dbReference type="EMBL" id="BMNK01000011">
    <property type="protein sequence ID" value="GGP11829.1"/>
    <property type="molecule type" value="Genomic_DNA"/>
</dbReference>
<gene>
    <name evidence="3" type="ORF">GCM10012278_57150</name>
</gene>
<dbReference type="AlphaFoldDB" id="A0A918E736"/>
<organism evidence="3 4">
    <name type="scientific">Nonomuraea glycinis</name>
    <dbReference type="NCBI Taxonomy" id="2047744"/>
    <lineage>
        <taxon>Bacteria</taxon>
        <taxon>Bacillati</taxon>
        <taxon>Actinomycetota</taxon>
        <taxon>Actinomycetes</taxon>
        <taxon>Streptosporangiales</taxon>
        <taxon>Streptosporangiaceae</taxon>
        <taxon>Nonomuraea</taxon>
    </lineage>
</organism>
<keyword evidence="2" id="KW-0812">Transmembrane</keyword>
<evidence type="ECO:0000256" key="1">
    <source>
        <dbReference type="SAM" id="MobiDB-lite"/>
    </source>
</evidence>
<keyword evidence="2" id="KW-0472">Membrane</keyword>
<accession>A0A918E736</accession>
<comment type="caution">
    <text evidence="3">The sequence shown here is derived from an EMBL/GenBank/DDBJ whole genome shotgun (WGS) entry which is preliminary data.</text>
</comment>
<evidence type="ECO:0000313" key="3">
    <source>
        <dbReference type="EMBL" id="GGP11829.1"/>
    </source>
</evidence>
<evidence type="ECO:0000256" key="2">
    <source>
        <dbReference type="SAM" id="Phobius"/>
    </source>
</evidence>
<keyword evidence="4" id="KW-1185">Reference proteome</keyword>
<evidence type="ECO:0000313" key="4">
    <source>
        <dbReference type="Proteomes" id="UP000660745"/>
    </source>
</evidence>
<feature type="compositionally biased region" description="Basic and acidic residues" evidence="1">
    <location>
        <begin position="273"/>
        <end position="302"/>
    </location>
</feature>
<feature type="compositionally biased region" description="Low complexity" evidence="1">
    <location>
        <begin position="244"/>
        <end position="272"/>
    </location>
</feature>
<keyword evidence="2" id="KW-1133">Transmembrane helix</keyword>
<evidence type="ECO:0008006" key="5">
    <source>
        <dbReference type="Google" id="ProtNLM"/>
    </source>
</evidence>
<name>A0A918E736_9ACTN</name>
<feature type="compositionally biased region" description="Basic and acidic residues" evidence="1">
    <location>
        <begin position="178"/>
        <end position="191"/>
    </location>
</feature>
<dbReference type="Proteomes" id="UP000660745">
    <property type="component" value="Unassembled WGS sequence"/>
</dbReference>
<feature type="region of interest" description="Disordered" evidence="1">
    <location>
        <begin position="117"/>
        <end position="302"/>
    </location>
</feature>
<reference evidence="3" key="2">
    <citation type="submission" date="2020-09" db="EMBL/GenBank/DDBJ databases">
        <authorList>
            <person name="Sun Q."/>
            <person name="Zhou Y."/>
        </authorList>
    </citation>
    <scope>NUCLEOTIDE SEQUENCE</scope>
    <source>
        <strain evidence="3">CGMCC 4.7430</strain>
    </source>
</reference>
<protein>
    <recommendedName>
        <fullName evidence="5">DivIVA domain-containing protein</fullName>
    </recommendedName>
</protein>